<dbReference type="CDD" id="cd04077">
    <property type="entry name" value="Peptidases_S8_PCSK9_ProteinaseK_like"/>
    <property type="match status" value="1"/>
</dbReference>
<dbReference type="InterPro" id="IPR023828">
    <property type="entry name" value="Peptidase_S8_Ser-AS"/>
</dbReference>
<evidence type="ECO:0000256" key="5">
    <source>
        <dbReference type="PROSITE-ProRule" id="PRU01240"/>
    </source>
</evidence>
<organism evidence="9">
    <name type="scientific">uncultured Solirubrobacteraceae bacterium</name>
    <dbReference type="NCBI Taxonomy" id="1162706"/>
    <lineage>
        <taxon>Bacteria</taxon>
        <taxon>Bacillati</taxon>
        <taxon>Actinomycetota</taxon>
        <taxon>Thermoleophilia</taxon>
        <taxon>Solirubrobacterales</taxon>
        <taxon>Solirubrobacteraceae</taxon>
        <taxon>environmental samples</taxon>
    </lineage>
</organism>
<evidence type="ECO:0000256" key="6">
    <source>
        <dbReference type="SAM" id="SignalP"/>
    </source>
</evidence>
<dbReference type="Gene3D" id="3.30.70.80">
    <property type="entry name" value="Peptidase S8 propeptide/proteinase inhibitor I9"/>
    <property type="match status" value="1"/>
</dbReference>
<feature type="domain" description="Inhibitor I9" evidence="8">
    <location>
        <begin position="31"/>
        <end position="97"/>
    </location>
</feature>
<dbReference type="PANTHER" id="PTHR43806">
    <property type="entry name" value="PEPTIDASE S8"/>
    <property type="match status" value="1"/>
</dbReference>
<dbReference type="Pfam" id="PF05922">
    <property type="entry name" value="Inhibitor_I9"/>
    <property type="match status" value="1"/>
</dbReference>
<evidence type="ECO:0000259" key="7">
    <source>
        <dbReference type="Pfam" id="PF00082"/>
    </source>
</evidence>
<keyword evidence="2 5" id="KW-0645">Protease</keyword>
<dbReference type="InterPro" id="IPR000209">
    <property type="entry name" value="Peptidase_S8/S53_dom"/>
</dbReference>
<evidence type="ECO:0000256" key="3">
    <source>
        <dbReference type="ARBA" id="ARBA00022801"/>
    </source>
</evidence>
<dbReference type="PROSITE" id="PS00137">
    <property type="entry name" value="SUBTILASE_HIS"/>
    <property type="match status" value="1"/>
</dbReference>
<feature type="active site" description="Charge relay system" evidence="5">
    <location>
        <position position="137"/>
    </location>
</feature>
<dbReference type="PANTHER" id="PTHR43806:SF11">
    <property type="entry name" value="CEREVISIN-RELATED"/>
    <property type="match status" value="1"/>
</dbReference>
<dbReference type="SUPFAM" id="SSF54897">
    <property type="entry name" value="Protease propeptides/inhibitors"/>
    <property type="match status" value="1"/>
</dbReference>
<dbReference type="GO" id="GO:0006508">
    <property type="term" value="P:proteolysis"/>
    <property type="evidence" value="ECO:0007669"/>
    <property type="project" value="UniProtKB-KW"/>
</dbReference>
<dbReference type="AlphaFoldDB" id="A0A6J4TU38"/>
<sequence length="465" mass="46658">MPRFLVLLAVAVAALLAAPSLASAGAPPSDQYIVVLEPGANASAVAEEHRNRHGAAVKHVYGRALNGYAARIPEGRLGALRSDSRVDYVERDAEVRASATQMSATWGLDRTDQRALPLNGTYGYARTGAGVTGYVVDTGIRASHADFGGRVRSGYTAIADGRGTDDCDGHGTHVAGTVGGATHGIAKAVSLVPVRVLDCAGSGTTSGVIAGVDWVTRNAAKPAVANMSLGGGASSSLDTAVKNSIASGIAYSLAAGNEGVDACLGSPARVAEGLTIGASTNTDSKPTWSNWGGCVDFFAPGASITSAHHTSDTATYTMSGTSMAAPHTAGAAALYLESAPAATPTQVASHLSTATTKGVVTSSLTTNNHLLFADPGATTAPAPAPSAPISLTASGSKVKGVAKANLSWKGTTAASVDVFRNGTKITTVSNTGSHTDSLGKVSGSFTYKVCETGTTTCSNTATVTF</sequence>
<dbReference type="InterPro" id="IPR050131">
    <property type="entry name" value="Peptidase_S8_subtilisin-like"/>
</dbReference>
<keyword evidence="4 5" id="KW-0720">Serine protease</keyword>
<dbReference type="InterPro" id="IPR022398">
    <property type="entry name" value="Peptidase_S8_His-AS"/>
</dbReference>
<dbReference type="InterPro" id="IPR036852">
    <property type="entry name" value="Peptidase_S8/S53_dom_sf"/>
</dbReference>
<dbReference type="Gene3D" id="3.40.50.200">
    <property type="entry name" value="Peptidase S8/S53 domain"/>
    <property type="match status" value="1"/>
</dbReference>
<evidence type="ECO:0000256" key="2">
    <source>
        <dbReference type="ARBA" id="ARBA00022670"/>
    </source>
</evidence>
<keyword evidence="6" id="KW-0732">Signal</keyword>
<gene>
    <name evidence="9" type="ORF">AVDCRST_MAG30-3920</name>
</gene>
<name>A0A6J4TU38_9ACTN</name>
<dbReference type="InterPro" id="IPR034193">
    <property type="entry name" value="PCSK9_ProteinaseK-like"/>
</dbReference>
<dbReference type="FunFam" id="3.40.50.200:FF:000014">
    <property type="entry name" value="Proteinase K"/>
    <property type="match status" value="1"/>
</dbReference>
<dbReference type="EMBL" id="CADCVS010000517">
    <property type="protein sequence ID" value="CAA9532504.1"/>
    <property type="molecule type" value="Genomic_DNA"/>
</dbReference>
<dbReference type="SUPFAM" id="SSF52743">
    <property type="entry name" value="Subtilisin-like"/>
    <property type="match status" value="1"/>
</dbReference>
<comment type="similarity">
    <text evidence="1 5">Belongs to the peptidase S8 family.</text>
</comment>
<accession>A0A6J4TU38</accession>
<dbReference type="GO" id="GO:0005615">
    <property type="term" value="C:extracellular space"/>
    <property type="evidence" value="ECO:0007669"/>
    <property type="project" value="TreeGrafter"/>
</dbReference>
<feature type="signal peptide" evidence="6">
    <location>
        <begin position="1"/>
        <end position="24"/>
    </location>
</feature>
<feature type="active site" description="Charge relay system" evidence="5">
    <location>
        <position position="322"/>
    </location>
</feature>
<dbReference type="InterPro" id="IPR015500">
    <property type="entry name" value="Peptidase_S8_subtilisin-rel"/>
</dbReference>
<dbReference type="PROSITE" id="PS51892">
    <property type="entry name" value="SUBTILASE"/>
    <property type="match status" value="1"/>
</dbReference>
<protein>
    <recommendedName>
        <fullName evidence="10">Alkaline serine exoprotease A</fullName>
    </recommendedName>
</protein>
<dbReference type="InterPro" id="IPR010259">
    <property type="entry name" value="S8pro/Inhibitor_I9"/>
</dbReference>
<evidence type="ECO:0008006" key="10">
    <source>
        <dbReference type="Google" id="ProtNLM"/>
    </source>
</evidence>
<evidence type="ECO:0000256" key="4">
    <source>
        <dbReference type="ARBA" id="ARBA00022825"/>
    </source>
</evidence>
<dbReference type="PRINTS" id="PR00723">
    <property type="entry name" value="SUBTILISIN"/>
</dbReference>
<evidence type="ECO:0000256" key="1">
    <source>
        <dbReference type="ARBA" id="ARBA00011073"/>
    </source>
</evidence>
<feature type="active site" description="Charge relay system" evidence="5">
    <location>
        <position position="170"/>
    </location>
</feature>
<evidence type="ECO:0000259" key="8">
    <source>
        <dbReference type="Pfam" id="PF05922"/>
    </source>
</evidence>
<dbReference type="GO" id="GO:0004252">
    <property type="term" value="F:serine-type endopeptidase activity"/>
    <property type="evidence" value="ECO:0007669"/>
    <property type="project" value="UniProtKB-UniRule"/>
</dbReference>
<feature type="domain" description="Peptidase S8/S53" evidence="7">
    <location>
        <begin position="134"/>
        <end position="358"/>
    </location>
</feature>
<keyword evidence="3 5" id="KW-0378">Hydrolase</keyword>
<dbReference type="InterPro" id="IPR037045">
    <property type="entry name" value="S8pro/Inhibitor_I9_sf"/>
</dbReference>
<dbReference type="Pfam" id="PF00082">
    <property type="entry name" value="Peptidase_S8"/>
    <property type="match status" value="1"/>
</dbReference>
<feature type="chain" id="PRO_5026807050" description="Alkaline serine exoprotease A" evidence="6">
    <location>
        <begin position="25"/>
        <end position="465"/>
    </location>
</feature>
<evidence type="ECO:0000313" key="9">
    <source>
        <dbReference type="EMBL" id="CAA9532504.1"/>
    </source>
</evidence>
<proteinExistence type="inferred from homology"/>
<dbReference type="PROSITE" id="PS00138">
    <property type="entry name" value="SUBTILASE_SER"/>
    <property type="match status" value="1"/>
</dbReference>
<reference evidence="9" key="1">
    <citation type="submission" date="2020-02" db="EMBL/GenBank/DDBJ databases">
        <authorList>
            <person name="Meier V. D."/>
        </authorList>
    </citation>
    <scope>NUCLEOTIDE SEQUENCE</scope>
    <source>
        <strain evidence="9">AVDCRST_MAG30</strain>
    </source>
</reference>